<keyword evidence="5" id="KW-0732">Signal</keyword>
<accession>F2UNE1</accession>
<evidence type="ECO:0000256" key="4">
    <source>
        <dbReference type="ARBA" id="ARBA00022801"/>
    </source>
</evidence>
<reference evidence="6" key="1">
    <citation type="submission" date="2009-08" db="EMBL/GenBank/DDBJ databases">
        <title>Annotation of Salpingoeca rosetta.</title>
        <authorList>
            <consortium name="The Broad Institute Genome Sequencing Platform"/>
            <person name="Russ C."/>
            <person name="Cuomo C."/>
            <person name="Burger G."/>
            <person name="Gray M.W."/>
            <person name="Holland P.W.H."/>
            <person name="King N."/>
            <person name="Lang F.B.F."/>
            <person name="Roger A.J."/>
            <person name="Ruiz-Trillo I."/>
            <person name="Young S.K."/>
            <person name="Zeng Q."/>
            <person name="Gargeya S."/>
            <person name="Alvarado L."/>
            <person name="Berlin A."/>
            <person name="Chapman S.B."/>
            <person name="Chen Z."/>
            <person name="Freedman E."/>
            <person name="Gellesch M."/>
            <person name="Goldberg J."/>
            <person name="Griggs A."/>
            <person name="Gujja S."/>
            <person name="Heilman E."/>
            <person name="Heiman D."/>
            <person name="Howarth C."/>
            <person name="Mehta T."/>
            <person name="Neiman D."/>
            <person name="Pearson M."/>
            <person name="Roberts A."/>
            <person name="Saif S."/>
            <person name="Shea T."/>
            <person name="Shenoy N."/>
            <person name="Sisk P."/>
            <person name="Stolte C."/>
            <person name="Sykes S."/>
            <person name="White J."/>
            <person name="Yandava C."/>
            <person name="Haas B."/>
            <person name="Nusbaum C."/>
            <person name="Birren B."/>
        </authorList>
    </citation>
    <scope>NUCLEOTIDE SEQUENCE [LARGE SCALE GENOMIC DNA]</scope>
    <source>
        <strain evidence="6">ATCC 50818</strain>
    </source>
</reference>
<feature type="chain" id="PRO_5005129377" description="Carboxypeptidase" evidence="5">
    <location>
        <begin position="21"/>
        <end position="471"/>
    </location>
</feature>
<feature type="signal peptide" evidence="5">
    <location>
        <begin position="1"/>
        <end position="20"/>
    </location>
</feature>
<keyword evidence="3 5" id="KW-0645">Protease</keyword>
<dbReference type="GO" id="GO:0006508">
    <property type="term" value="P:proteolysis"/>
    <property type="evidence" value="ECO:0007669"/>
    <property type="project" value="UniProtKB-KW"/>
</dbReference>
<dbReference type="Gene3D" id="3.40.50.12670">
    <property type="match status" value="1"/>
</dbReference>
<evidence type="ECO:0000256" key="5">
    <source>
        <dbReference type="RuleBase" id="RU361156"/>
    </source>
</evidence>
<evidence type="ECO:0000256" key="1">
    <source>
        <dbReference type="ARBA" id="ARBA00009431"/>
    </source>
</evidence>
<keyword evidence="4 5" id="KW-0378">Hydrolase</keyword>
<organism evidence="7">
    <name type="scientific">Salpingoeca rosetta (strain ATCC 50818 / BSB-021)</name>
    <dbReference type="NCBI Taxonomy" id="946362"/>
    <lineage>
        <taxon>Eukaryota</taxon>
        <taxon>Choanoflagellata</taxon>
        <taxon>Craspedida</taxon>
        <taxon>Salpingoecidae</taxon>
        <taxon>Salpingoeca</taxon>
    </lineage>
</organism>
<proteinExistence type="inferred from homology"/>
<dbReference type="PANTHER" id="PTHR11802">
    <property type="entry name" value="SERINE PROTEASE FAMILY S10 SERINE CARBOXYPEPTIDASE"/>
    <property type="match status" value="1"/>
</dbReference>
<dbReference type="PROSITE" id="PS00560">
    <property type="entry name" value="CARBOXYPEPT_SER_HIS"/>
    <property type="match status" value="1"/>
</dbReference>
<dbReference type="InterPro" id="IPR033124">
    <property type="entry name" value="Ser_caboxypep_his_AS"/>
</dbReference>
<name>F2UNE1_SALR5</name>
<dbReference type="Proteomes" id="UP000007799">
    <property type="component" value="Unassembled WGS sequence"/>
</dbReference>
<dbReference type="InterPro" id="IPR018202">
    <property type="entry name" value="Ser_caboxypep_ser_AS"/>
</dbReference>
<keyword evidence="7" id="KW-1185">Reference proteome</keyword>
<dbReference type="AlphaFoldDB" id="F2UNE1"/>
<dbReference type="KEGG" id="sre:PTSG_12946"/>
<dbReference type="FunFam" id="3.40.50.12670:FF:000002">
    <property type="entry name" value="Carboxypeptidase"/>
    <property type="match status" value="1"/>
</dbReference>
<dbReference type="GeneID" id="16069775"/>
<dbReference type="InterPro" id="IPR029058">
    <property type="entry name" value="AB_hydrolase_fold"/>
</dbReference>
<dbReference type="OrthoDB" id="443318at2759"/>
<dbReference type="RefSeq" id="XP_004989231.1">
    <property type="nucleotide sequence ID" value="XM_004989174.1"/>
</dbReference>
<dbReference type="EMBL" id="GL832984">
    <property type="protein sequence ID" value="EGD79146.1"/>
    <property type="molecule type" value="Genomic_DNA"/>
</dbReference>
<gene>
    <name evidence="6" type="ORF">PTSG_12946</name>
</gene>
<dbReference type="FunFam" id="3.40.50.1820:FF:000335">
    <property type="entry name" value="Carboxypeptidase"/>
    <property type="match status" value="1"/>
</dbReference>
<dbReference type="InterPro" id="IPR001563">
    <property type="entry name" value="Peptidase_S10"/>
</dbReference>
<dbReference type="GO" id="GO:1904715">
    <property type="term" value="P:negative regulation of chaperone-mediated autophagy"/>
    <property type="evidence" value="ECO:0007669"/>
    <property type="project" value="UniProtKB-ARBA"/>
</dbReference>
<dbReference type="PROSITE" id="PS00131">
    <property type="entry name" value="CARBOXYPEPT_SER_SER"/>
    <property type="match status" value="1"/>
</dbReference>
<comment type="similarity">
    <text evidence="1 5">Belongs to the peptidase S10 family.</text>
</comment>
<dbReference type="GO" id="GO:0004185">
    <property type="term" value="F:serine-type carboxypeptidase activity"/>
    <property type="evidence" value="ECO:0007669"/>
    <property type="project" value="UniProtKB-UniRule"/>
</dbReference>
<evidence type="ECO:0000256" key="3">
    <source>
        <dbReference type="ARBA" id="ARBA00022670"/>
    </source>
</evidence>
<dbReference type="OMA" id="MIPYHKT"/>
<keyword evidence="2 5" id="KW-0121">Carboxypeptidase</keyword>
<dbReference type="FunCoup" id="F2UNE1">
    <property type="interactions" value="646"/>
</dbReference>
<dbReference type="SUPFAM" id="SSF53474">
    <property type="entry name" value="alpha/beta-Hydrolases"/>
    <property type="match status" value="1"/>
</dbReference>
<dbReference type="STRING" id="946362.F2UNE1"/>
<evidence type="ECO:0000256" key="2">
    <source>
        <dbReference type="ARBA" id="ARBA00022645"/>
    </source>
</evidence>
<evidence type="ECO:0000313" key="6">
    <source>
        <dbReference type="EMBL" id="EGD79146.1"/>
    </source>
</evidence>
<sequence length="471" mass="52293">MRFVLATALVLALVAATCNAAITKDQVTSLPGWDKALPSKHYSGYLPVGNGKGFLHYWFIESEKNPSTAPVVVWLNGGPGSSSLVGLLTENGQFQTNDNSLDEHGNITLLYNPYSWSTIANMLYVEQPKGVGFSYCAEGVDCVNTDESVGEEFADFLDGFFNGFSEYKKNDFYITGESYAGIYIPEILKAVDARGNLNLKGAAIGDGCIGNEVSTCGFQNQADRIAVEFYYGHGMYPQTLYPKIKDACGNFTKETQQCRAALSEMNRKIGNFDIYNVYDQCGSDQVTVSDIYRQLREAREFTTTGSQAFAVHPQLQKGVAGALNDYACGAEKVMGMWLSKPDVQKALHVDHQGRQQYRRTAADLRPLYKTLAQKYRILIYSGSVDACVPYWGSEEWTRELGFPEKEAWRPWTSPSSDEPNQEIQAGYVTTYNAGQHNFTFLTVSGAGHLVPQHKPAQALTMFKRFLNNQPF</sequence>
<dbReference type="PANTHER" id="PTHR11802:SF201">
    <property type="entry name" value="CARBOXYPEPTIDASE"/>
    <property type="match status" value="1"/>
</dbReference>
<dbReference type="GO" id="GO:0031647">
    <property type="term" value="P:regulation of protein stability"/>
    <property type="evidence" value="ECO:0007669"/>
    <property type="project" value="UniProtKB-ARBA"/>
</dbReference>
<dbReference type="Pfam" id="PF00450">
    <property type="entry name" value="Peptidase_S10"/>
    <property type="match status" value="1"/>
</dbReference>
<dbReference type="Gene3D" id="3.40.50.1820">
    <property type="entry name" value="alpha/beta hydrolase"/>
    <property type="match status" value="1"/>
</dbReference>
<evidence type="ECO:0000313" key="7">
    <source>
        <dbReference type="Proteomes" id="UP000007799"/>
    </source>
</evidence>
<protein>
    <recommendedName>
        <fullName evidence="5">Carboxypeptidase</fullName>
        <ecNumber evidence="5">3.4.16.-</ecNumber>
    </recommendedName>
</protein>
<dbReference type="EC" id="3.4.16.-" evidence="5"/>
<dbReference type="PRINTS" id="PR00724">
    <property type="entry name" value="CRBOXYPTASEC"/>
</dbReference>
<dbReference type="InParanoid" id="F2UNE1"/>
<dbReference type="eggNOG" id="KOG1282">
    <property type="taxonomic scope" value="Eukaryota"/>
</dbReference>